<dbReference type="PROSITE" id="PS50048">
    <property type="entry name" value="ZN2_CY6_FUNGAL_2"/>
    <property type="match status" value="1"/>
</dbReference>
<dbReference type="GO" id="GO:0000981">
    <property type="term" value="F:DNA-binding transcription factor activity, RNA polymerase II-specific"/>
    <property type="evidence" value="ECO:0007669"/>
    <property type="project" value="InterPro"/>
</dbReference>
<feature type="compositionally biased region" description="Low complexity" evidence="5">
    <location>
        <begin position="569"/>
        <end position="590"/>
    </location>
</feature>
<feature type="compositionally biased region" description="Polar residues" evidence="5">
    <location>
        <begin position="472"/>
        <end position="500"/>
    </location>
</feature>
<evidence type="ECO:0000256" key="2">
    <source>
        <dbReference type="ARBA" id="ARBA00023125"/>
    </source>
</evidence>
<organism evidence="7 8">
    <name type="scientific">Tilletiopsis washingtonensis</name>
    <dbReference type="NCBI Taxonomy" id="58919"/>
    <lineage>
        <taxon>Eukaryota</taxon>
        <taxon>Fungi</taxon>
        <taxon>Dikarya</taxon>
        <taxon>Basidiomycota</taxon>
        <taxon>Ustilaginomycotina</taxon>
        <taxon>Exobasidiomycetes</taxon>
        <taxon>Entylomatales</taxon>
        <taxon>Entylomatales incertae sedis</taxon>
        <taxon>Tilletiopsis</taxon>
    </lineage>
</organism>
<dbReference type="PROSITE" id="PS00463">
    <property type="entry name" value="ZN2_CY6_FUNGAL_1"/>
    <property type="match status" value="1"/>
</dbReference>
<evidence type="ECO:0000256" key="3">
    <source>
        <dbReference type="ARBA" id="ARBA00023163"/>
    </source>
</evidence>
<proteinExistence type="predicted"/>
<protein>
    <recommendedName>
        <fullName evidence="6">Zn(2)-C6 fungal-type domain-containing protein</fullName>
    </recommendedName>
</protein>
<evidence type="ECO:0000256" key="4">
    <source>
        <dbReference type="ARBA" id="ARBA00023242"/>
    </source>
</evidence>
<dbReference type="RefSeq" id="XP_025595331.1">
    <property type="nucleotide sequence ID" value="XM_025745564.1"/>
</dbReference>
<dbReference type="STRING" id="58919.A0A316Z2A9"/>
<feature type="compositionally biased region" description="Low complexity" evidence="5">
    <location>
        <begin position="13"/>
        <end position="42"/>
    </location>
</feature>
<keyword evidence="1" id="KW-0805">Transcription regulation</keyword>
<dbReference type="Gene3D" id="4.10.240.10">
    <property type="entry name" value="Zn(2)-C6 fungal-type DNA-binding domain"/>
    <property type="match status" value="1"/>
</dbReference>
<feature type="region of interest" description="Disordered" evidence="5">
    <location>
        <begin position="664"/>
        <end position="708"/>
    </location>
</feature>
<accession>A0A316Z2A9</accession>
<dbReference type="CDD" id="cd00067">
    <property type="entry name" value="GAL4"/>
    <property type="match status" value="1"/>
</dbReference>
<evidence type="ECO:0000259" key="6">
    <source>
        <dbReference type="PROSITE" id="PS50048"/>
    </source>
</evidence>
<gene>
    <name evidence="7" type="ORF">FA09DRAFT_363220</name>
</gene>
<name>A0A316Z2A9_9BASI</name>
<keyword evidence="4" id="KW-0539">Nucleus</keyword>
<dbReference type="Pfam" id="PF00172">
    <property type="entry name" value="Zn_clus"/>
    <property type="match status" value="1"/>
</dbReference>
<evidence type="ECO:0000256" key="5">
    <source>
        <dbReference type="SAM" id="MobiDB-lite"/>
    </source>
</evidence>
<dbReference type="GO" id="GO:0003677">
    <property type="term" value="F:DNA binding"/>
    <property type="evidence" value="ECO:0007669"/>
    <property type="project" value="UniProtKB-KW"/>
</dbReference>
<dbReference type="InterPro" id="IPR050675">
    <property type="entry name" value="OAF3"/>
</dbReference>
<dbReference type="PANTHER" id="PTHR31069:SF32">
    <property type="entry name" value="ARGININE METABOLISM REGULATION PROTEIN II"/>
    <property type="match status" value="1"/>
</dbReference>
<feature type="region of interest" description="Disordered" evidence="5">
    <location>
        <begin position="229"/>
        <end position="253"/>
    </location>
</feature>
<dbReference type="SMART" id="SM00066">
    <property type="entry name" value="GAL4"/>
    <property type="match status" value="1"/>
</dbReference>
<keyword evidence="3" id="KW-0804">Transcription</keyword>
<evidence type="ECO:0000256" key="1">
    <source>
        <dbReference type="ARBA" id="ARBA00023015"/>
    </source>
</evidence>
<dbReference type="PANTHER" id="PTHR31069">
    <property type="entry name" value="OLEATE-ACTIVATED TRANSCRIPTION FACTOR 1-RELATED"/>
    <property type="match status" value="1"/>
</dbReference>
<dbReference type="OrthoDB" id="39175at2759"/>
<dbReference type="AlphaFoldDB" id="A0A316Z2A9"/>
<feature type="domain" description="Zn(2)-C6 fungal-type" evidence="6">
    <location>
        <begin position="60"/>
        <end position="90"/>
    </location>
</feature>
<dbReference type="SUPFAM" id="SSF57701">
    <property type="entry name" value="Zn2/Cys6 DNA-binding domain"/>
    <property type="match status" value="1"/>
</dbReference>
<dbReference type="GeneID" id="37273108"/>
<sequence>MPHHFAPGHPGLSRTQSSSSITSARGSANLSRGGSSSSLGNGDQPGPSSEKPRRGRVGMACVHCRTRKIRCDGTQPTCATCDRLKRECVYESVTEEENQQTRERKRVGKEARESRLIQLAQLGIAMPPPASPSVLGTQAAIRARHRHSALVARSARDAPYARPPPSLSSDSPYFASDVASVLGIPPGYTSEHLVHDVQGRRRGVTLSGYEPSYAALSGYTSQPGMVLDSGTSPYASHPGQQPHFSPNSLSQPSTPEEAYMVHANMLQAGLAREQGITPPVWTAEPSVLAQQRSVTEPGPHATRVAWQDVPAMGAAAPSTTITTTAQWAADPYSQPTPPGWTLEALHAAGAEEARSAMARRRSSLDHLRRPSHVGASTAAFFHRVVGAAVASDIQPIPAAGEHVSPGQVNVNAALALSRPLPSGMGANAPDYAASGLMREASSSAMSFHDPWNASAASASPTSLAGSASSPAFSQGQQHLEPSTGSTSYLSHRGSNTSSVGVPSPLREISDSDGTSSGHPSAYVSPASSMHVPARSGSSQHGGSIGSVGPRRRSAQSSNSPLERADAGYSLPTASSPLSAPAQGMPAPAQGMPAPGDWATLRHAHGSPLLSPDTELSTGLFAMSYASASPSYASSAASSHSGIHAPHLSTPALHATIATALPLEQQQATPQPQIQDAQFSWASASEGGDQGASPSQPPYAADFSNESWY</sequence>
<feature type="region of interest" description="Disordered" evidence="5">
    <location>
        <begin position="1"/>
        <end position="57"/>
    </location>
</feature>
<keyword evidence="8" id="KW-1185">Reference proteome</keyword>
<evidence type="ECO:0000313" key="8">
    <source>
        <dbReference type="Proteomes" id="UP000245946"/>
    </source>
</evidence>
<dbReference type="GO" id="GO:0008270">
    <property type="term" value="F:zinc ion binding"/>
    <property type="evidence" value="ECO:0007669"/>
    <property type="project" value="InterPro"/>
</dbReference>
<dbReference type="EMBL" id="KZ819307">
    <property type="protein sequence ID" value="PWN95052.1"/>
    <property type="molecule type" value="Genomic_DNA"/>
</dbReference>
<dbReference type="Proteomes" id="UP000245946">
    <property type="component" value="Unassembled WGS sequence"/>
</dbReference>
<dbReference type="InterPro" id="IPR001138">
    <property type="entry name" value="Zn2Cys6_DnaBD"/>
</dbReference>
<feature type="compositionally biased region" description="Low complexity" evidence="5">
    <location>
        <begin position="453"/>
        <end position="471"/>
    </location>
</feature>
<keyword evidence="2" id="KW-0238">DNA-binding</keyword>
<feature type="compositionally biased region" description="Low complexity" evidence="5">
    <location>
        <begin position="664"/>
        <end position="677"/>
    </location>
</feature>
<feature type="region of interest" description="Disordered" evidence="5">
    <location>
        <begin position="453"/>
        <end position="590"/>
    </location>
</feature>
<evidence type="ECO:0000313" key="7">
    <source>
        <dbReference type="EMBL" id="PWN95052.1"/>
    </source>
</evidence>
<dbReference type="InterPro" id="IPR036864">
    <property type="entry name" value="Zn2-C6_fun-type_DNA-bd_sf"/>
</dbReference>
<reference evidence="7 8" key="1">
    <citation type="journal article" date="2018" name="Mol. Biol. Evol.">
        <title>Broad Genomic Sampling Reveals a Smut Pathogenic Ancestry of the Fungal Clade Ustilaginomycotina.</title>
        <authorList>
            <person name="Kijpornyongpan T."/>
            <person name="Mondo S.J."/>
            <person name="Barry K."/>
            <person name="Sandor L."/>
            <person name="Lee J."/>
            <person name="Lipzen A."/>
            <person name="Pangilinan J."/>
            <person name="LaButti K."/>
            <person name="Hainaut M."/>
            <person name="Henrissat B."/>
            <person name="Grigoriev I.V."/>
            <person name="Spatafora J.W."/>
            <person name="Aime M.C."/>
        </authorList>
    </citation>
    <scope>NUCLEOTIDE SEQUENCE [LARGE SCALE GENOMIC DNA]</scope>
    <source>
        <strain evidence="7 8">MCA 4186</strain>
    </source>
</reference>